<reference evidence="2 3" key="1">
    <citation type="submission" date="2024-09" db="EMBL/GenBank/DDBJ databases">
        <authorList>
            <person name="Sun Q."/>
            <person name="Mori K."/>
        </authorList>
    </citation>
    <scope>NUCLEOTIDE SEQUENCE [LARGE SCALE GENOMIC DNA]</scope>
    <source>
        <strain evidence="2 3">CECT 7682</strain>
    </source>
</reference>
<feature type="chain" id="PRO_5046122761" evidence="1">
    <location>
        <begin position="22"/>
        <end position="195"/>
    </location>
</feature>
<protein>
    <submittedName>
        <fullName evidence="2">Outer membrane beta-barrel protein</fullName>
    </submittedName>
</protein>
<proteinExistence type="predicted"/>
<evidence type="ECO:0000313" key="3">
    <source>
        <dbReference type="Proteomes" id="UP001589654"/>
    </source>
</evidence>
<dbReference type="InterPro" id="IPR011250">
    <property type="entry name" value="OMP/PagP_B-barrel"/>
</dbReference>
<dbReference type="EMBL" id="JBHMEW010000008">
    <property type="protein sequence ID" value="MFB9210425.1"/>
    <property type="molecule type" value="Genomic_DNA"/>
</dbReference>
<accession>A0ABV5J2K4</accession>
<dbReference type="Proteomes" id="UP001589654">
    <property type="component" value="Unassembled WGS sequence"/>
</dbReference>
<dbReference type="SUPFAM" id="SSF56925">
    <property type="entry name" value="OMPA-like"/>
    <property type="match status" value="1"/>
</dbReference>
<feature type="signal peptide" evidence="1">
    <location>
        <begin position="1"/>
        <end position="21"/>
    </location>
</feature>
<name>A0ABV5J2K4_9BACT</name>
<keyword evidence="3" id="KW-1185">Reference proteome</keyword>
<organism evidence="2 3">
    <name type="scientific">Echinicola jeungdonensis</name>
    <dbReference type="NCBI Taxonomy" id="709343"/>
    <lineage>
        <taxon>Bacteria</taxon>
        <taxon>Pseudomonadati</taxon>
        <taxon>Bacteroidota</taxon>
        <taxon>Cytophagia</taxon>
        <taxon>Cytophagales</taxon>
        <taxon>Cyclobacteriaceae</taxon>
        <taxon>Echinicola</taxon>
    </lineage>
</organism>
<sequence>MKTLKVIIISSFVMLSSVMMAFSQTEKGKFFLGGETNLNFTSMNSELKFGEFTEDTGKTSTLEVSPKFGKFIVDDLVLGLEIPIAHYAYTPPSGNKSKLTTFAIAPFGRYYFGPPNPVKPYLQGMAGYGIIETNGGGDSGSILLYEIAGGIGIFLNEKVALDIQLGYGSTNYDYDGDYKEVLNGLDLGLGFTIIM</sequence>
<dbReference type="RefSeq" id="WP_290246681.1">
    <property type="nucleotide sequence ID" value="NZ_JAUFQT010000001.1"/>
</dbReference>
<gene>
    <name evidence="2" type="ORF">ACFFUR_01285</name>
</gene>
<evidence type="ECO:0000313" key="2">
    <source>
        <dbReference type="EMBL" id="MFB9210425.1"/>
    </source>
</evidence>
<keyword evidence="1" id="KW-0732">Signal</keyword>
<evidence type="ECO:0000256" key="1">
    <source>
        <dbReference type="SAM" id="SignalP"/>
    </source>
</evidence>
<dbReference type="Gene3D" id="2.40.160.20">
    <property type="match status" value="1"/>
</dbReference>
<comment type="caution">
    <text evidence="2">The sequence shown here is derived from an EMBL/GenBank/DDBJ whole genome shotgun (WGS) entry which is preliminary data.</text>
</comment>